<sequence length="142" mass="15688">MNTSDILVRAIEIARTAHQGQLDKTGQPYFGHCQRVAQDVDTAEEKVVAYLHDVVEKTRAWSFERLEKEGFPSPIVHAVRSLTRAPGEDEPHFVCRAMADPLARSVKLADLHDNLVQVMQVGGDTSKLTRSLDIARRAAAAA</sequence>
<reference evidence="1 2" key="1">
    <citation type="submission" date="2018-04" db="EMBL/GenBank/DDBJ databases">
        <title>Genomic Encyclopedia of Type Strains, Phase IV (KMG-IV): sequencing the most valuable type-strain genomes for metagenomic binning, comparative biology and taxonomic classification.</title>
        <authorList>
            <person name="Goeker M."/>
        </authorList>
    </citation>
    <scope>NUCLEOTIDE SEQUENCE [LARGE SCALE GENOMIC DNA]</scope>
    <source>
        <strain evidence="1 2">DSM 7138</strain>
    </source>
</reference>
<dbReference type="SUPFAM" id="SSF109604">
    <property type="entry name" value="HD-domain/PDEase-like"/>
    <property type="match status" value="1"/>
</dbReference>
<protein>
    <submittedName>
        <fullName evidence="1">HD domain-containing protein</fullName>
    </submittedName>
</protein>
<dbReference type="EMBL" id="PZZZ01000009">
    <property type="protein sequence ID" value="PTM91420.1"/>
    <property type="molecule type" value="Genomic_DNA"/>
</dbReference>
<evidence type="ECO:0000313" key="1">
    <source>
        <dbReference type="EMBL" id="PTM91420.1"/>
    </source>
</evidence>
<organism evidence="1 2">
    <name type="scientific">Mycoplana dimorpha</name>
    <dbReference type="NCBI Taxonomy" id="28320"/>
    <lineage>
        <taxon>Bacteria</taxon>
        <taxon>Pseudomonadati</taxon>
        <taxon>Pseudomonadota</taxon>
        <taxon>Alphaproteobacteria</taxon>
        <taxon>Hyphomicrobiales</taxon>
        <taxon>Rhizobiaceae</taxon>
        <taxon>Mycoplana</taxon>
    </lineage>
</organism>
<dbReference type="RefSeq" id="WP_245414448.1">
    <property type="nucleotide sequence ID" value="NZ_JBHEEX010000012.1"/>
</dbReference>
<proteinExistence type="predicted"/>
<evidence type="ECO:0000313" key="2">
    <source>
        <dbReference type="Proteomes" id="UP000241247"/>
    </source>
</evidence>
<dbReference type="Proteomes" id="UP000241247">
    <property type="component" value="Unassembled WGS sequence"/>
</dbReference>
<name>A0A2T5AXH6_MYCDI</name>
<keyword evidence="2" id="KW-1185">Reference proteome</keyword>
<gene>
    <name evidence="1" type="ORF">C7449_10924</name>
</gene>
<accession>A0A2T5AXH6</accession>
<dbReference type="AlphaFoldDB" id="A0A2T5AXH6"/>
<comment type="caution">
    <text evidence="1">The sequence shown here is derived from an EMBL/GenBank/DDBJ whole genome shotgun (WGS) entry which is preliminary data.</text>
</comment>
<dbReference type="Gene3D" id="1.10.3210.10">
    <property type="entry name" value="Hypothetical protein af1432"/>
    <property type="match status" value="1"/>
</dbReference>
<dbReference type="Pfam" id="PF13328">
    <property type="entry name" value="HD_4"/>
    <property type="match status" value="1"/>
</dbReference>